<protein>
    <submittedName>
        <fullName evidence="2">Uncharacterized protein</fullName>
    </submittedName>
</protein>
<reference evidence="2 3" key="1">
    <citation type="submission" date="2020-08" db="EMBL/GenBank/DDBJ databases">
        <title>Bridging the membrane lipid divide: bacteria of the FCB group superphylum have the potential to synthesize archaeal ether lipids.</title>
        <authorList>
            <person name="Villanueva L."/>
            <person name="Von Meijenfeldt F.A.B."/>
            <person name="Westbye A.B."/>
            <person name="Yadav S."/>
            <person name="Hopmans E.C."/>
            <person name="Dutilh B.E."/>
            <person name="Sinninghe Damste J.S."/>
        </authorList>
    </citation>
    <scope>NUCLEOTIDE SEQUENCE [LARGE SCALE GENOMIC DNA]</scope>
    <source>
        <strain evidence="2">NIOZ-UU36</strain>
    </source>
</reference>
<accession>A0A8J6TJB0</accession>
<evidence type="ECO:0000313" key="3">
    <source>
        <dbReference type="Proteomes" id="UP000614469"/>
    </source>
</evidence>
<gene>
    <name evidence="2" type="ORF">H8E29_11315</name>
</gene>
<organism evidence="2 3">
    <name type="scientific">Candidatus Desulfolinea nitratireducens</name>
    <dbReference type="NCBI Taxonomy" id="2841698"/>
    <lineage>
        <taxon>Bacteria</taxon>
        <taxon>Bacillati</taxon>
        <taxon>Chloroflexota</taxon>
        <taxon>Anaerolineae</taxon>
        <taxon>Anaerolineales</taxon>
        <taxon>Anaerolineales incertae sedis</taxon>
        <taxon>Candidatus Desulfolinea</taxon>
    </lineage>
</organism>
<comment type="caution">
    <text evidence="2">The sequence shown here is derived from an EMBL/GenBank/DDBJ whole genome shotgun (WGS) entry which is preliminary data.</text>
</comment>
<sequence length="102" mass="11945">MQLKCSHCSKMFALNKDAALAGMYAIENEGLLRYDFPCDHCQRANRVSSERLEETYPNWKEEYDDMLKRAAKFEKKQAALTKQAAESKGKPKKEKKKRNRNR</sequence>
<dbReference type="AlphaFoldDB" id="A0A8J6TJB0"/>
<evidence type="ECO:0000313" key="2">
    <source>
        <dbReference type="EMBL" id="MBC8335849.1"/>
    </source>
</evidence>
<dbReference type="EMBL" id="JACNJN010000125">
    <property type="protein sequence ID" value="MBC8335849.1"/>
    <property type="molecule type" value="Genomic_DNA"/>
</dbReference>
<feature type="region of interest" description="Disordered" evidence="1">
    <location>
        <begin position="77"/>
        <end position="102"/>
    </location>
</feature>
<feature type="compositionally biased region" description="Basic residues" evidence="1">
    <location>
        <begin position="90"/>
        <end position="102"/>
    </location>
</feature>
<proteinExistence type="predicted"/>
<name>A0A8J6TJB0_9CHLR</name>
<evidence type="ECO:0000256" key="1">
    <source>
        <dbReference type="SAM" id="MobiDB-lite"/>
    </source>
</evidence>
<dbReference type="Proteomes" id="UP000614469">
    <property type="component" value="Unassembled WGS sequence"/>
</dbReference>